<dbReference type="InterPro" id="IPR002048">
    <property type="entry name" value="EF_hand_dom"/>
</dbReference>
<dbReference type="InterPro" id="IPR018247">
    <property type="entry name" value="EF_Hand_1_Ca_BS"/>
</dbReference>
<proteinExistence type="inferred from homology"/>
<evidence type="ECO:0000256" key="1">
    <source>
        <dbReference type="ARBA" id="ARBA00007820"/>
    </source>
</evidence>
<dbReference type="Pfam" id="PF01251">
    <property type="entry name" value="Ribosomal_S7e"/>
    <property type="match status" value="1"/>
</dbReference>
<comment type="similarity">
    <text evidence="1">Belongs to the eukaryotic ribosomal protein eS7 family.</text>
</comment>
<dbReference type="GO" id="GO:0030686">
    <property type="term" value="C:90S preribosome"/>
    <property type="evidence" value="ECO:0007669"/>
    <property type="project" value="TreeGrafter"/>
</dbReference>
<dbReference type="Proteomes" id="UP001178507">
    <property type="component" value="Unassembled WGS sequence"/>
</dbReference>
<dbReference type="SMART" id="SM00054">
    <property type="entry name" value="EFh"/>
    <property type="match status" value="4"/>
</dbReference>
<evidence type="ECO:0000256" key="2">
    <source>
        <dbReference type="ARBA" id="ARBA00022837"/>
    </source>
</evidence>
<organism evidence="6 7">
    <name type="scientific">Effrenium voratum</name>
    <dbReference type="NCBI Taxonomy" id="2562239"/>
    <lineage>
        <taxon>Eukaryota</taxon>
        <taxon>Sar</taxon>
        <taxon>Alveolata</taxon>
        <taxon>Dinophyceae</taxon>
        <taxon>Suessiales</taxon>
        <taxon>Symbiodiniaceae</taxon>
        <taxon>Effrenium</taxon>
    </lineage>
</organism>
<keyword evidence="4" id="KW-0687">Ribonucleoprotein</keyword>
<comment type="caution">
    <text evidence="6">The sequence shown here is derived from an EMBL/GenBank/DDBJ whole genome shotgun (WGS) entry which is preliminary data.</text>
</comment>
<dbReference type="GO" id="GO:0006364">
    <property type="term" value="P:rRNA processing"/>
    <property type="evidence" value="ECO:0007669"/>
    <property type="project" value="TreeGrafter"/>
</dbReference>
<evidence type="ECO:0000256" key="3">
    <source>
        <dbReference type="ARBA" id="ARBA00022980"/>
    </source>
</evidence>
<dbReference type="InterPro" id="IPR000554">
    <property type="entry name" value="Ribosomal_eS7"/>
</dbReference>
<dbReference type="PANTHER" id="PTHR11278">
    <property type="entry name" value="40S RIBOSOMAL PROTEIN S7"/>
    <property type="match status" value="1"/>
</dbReference>
<feature type="domain" description="EF-hand" evidence="5">
    <location>
        <begin position="220"/>
        <end position="248"/>
    </location>
</feature>
<evidence type="ECO:0000259" key="5">
    <source>
        <dbReference type="PROSITE" id="PS50222"/>
    </source>
</evidence>
<dbReference type="GO" id="GO:0005509">
    <property type="term" value="F:calcium ion binding"/>
    <property type="evidence" value="ECO:0007669"/>
    <property type="project" value="InterPro"/>
</dbReference>
<name>A0AA36N8M5_9DINO</name>
<dbReference type="InterPro" id="IPR011992">
    <property type="entry name" value="EF-hand-dom_pair"/>
</dbReference>
<keyword evidence="2" id="KW-0106">Calcium</keyword>
<dbReference type="Gene3D" id="1.10.238.10">
    <property type="entry name" value="EF-hand"/>
    <property type="match status" value="2"/>
</dbReference>
<dbReference type="GO" id="GO:0042274">
    <property type="term" value="P:ribosomal small subunit biogenesis"/>
    <property type="evidence" value="ECO:0007669"/>
    <property type="project" value="TreeGrafter"/>
</dbReference>
<keyword evidence="7" id="KW-1185">Reference proteome</keyword>
<dbReference type="PROSITE" id="PS50222">
    <property type="entry name" value="EF_HAND_2"/>
    <property type="match status" value="2"/>
</dbReference>
<dbReference type="GO" id="GO:0006412">
    <property type="term" value="P:translation"/>
    <property type="evidence" value="ECO:0007669"/>
    <property type="project" value="InterPro"/>
</dbReference>
<gene>
    <name evidence="6" type="ORF">EVOR1521_LOCUS22072</name>
</gene>
<keyword evidence="3" id="KW-0689">Ribosomal protein</keyword>
<feature type="domain" description="EF-hand" evidence="5">
    <location>
        <begin position="336"/>
        <end position="371"/>
    </location>
</feature>
<dbReference type="GO" id="GO:0022627">
    <property type="term" value="C:cytosolic small ribosomal subunit"/>
    <property type="evidence" value="ECO:0007669"/>
    <property type="project" value="TreeGrafter"/>
</dbReference>
<dbReference type="GO" id="GO:0032040">
    <property type="term" value="C:small-subunit processome"/>
    <property type="evidence" value="ECO:0007669"/>
    <property type="project" value="TreeGrafter"/>
</dbReference>
<protein>
    <recommendedName>
        <fullName evidence="5">EF-hand domain-containing protein</fullName>
    </recommendedName>
</protein>
<dbReference type="EMBL" id="CAUJNA010003294">
    <property type="protein sequence ID" value="CAJ1398227.1"/>
    <property type="molecule type" value="Genomic_DNA"/>
</dbReference>
<dbReference type="PROSITE" id="PS00018">
    <property type="entry name" value="EF_HAND_1"/>
    <property type="match status" value="1"/>
</dbReference>
<dbReference type="GO" id="GO:0003735">
    <property type="term" value="F:structural constituent of ribosome"/>
    <property type="evidence" value="ECO:0007669"/>
    <property type="project" value="InterPro"/>
</dbReference>
<dbReference type="SUPFAM" id="SSF47473">
    <property type="entry name" value="EF-hand"/>
    <property type="match status" value="1"/>
</dbReference>
<dbReference type="PANTHER" id="PTHR11278:SF0">
    <property type="entry name" value="SMALL RIBOSOMAL SUBUNIT PROTEIN ES7"/>
    <property type="match status" value="1"/>
</dbReference>
<evidence type="ECO:0000313" key="6">
    <source>
        <dbReference type="EMBL" id="CAJ1398227.1"/>
    </source>
</evidence>
<dbReference type="AlphaFoldDB" id="A0AA36N8M5"/>
<reference evidence="6" key="1">
    <citation type="submission" date="2023-08" db="EMBL/GenBank/DDBJ databases">
        <authorList>
            <person name="Chen Y."/>
            <person name="Shah S."/>
            <person name="Dougan E. K."/>
            <person name="Thang M."/>
            <person name="Chan C."/>
        </authorList>
    </citation>
    <scope>NUCLEOTIDE SEQUENCE</scope>
</reference>
<evidence type="ECO:0000256" key="4">
    <source>
        <dbReference type="ARBA" id="ARBA00023274"/>
    </source>
</evidence>
<evidence type="ECO:0000313" key="7">
    <source>
        <dbReference type="Proteomes" id="UP001178507"/>
    </source>
</evidence>
<sequence length="533" mass="59132">MLNTRKKIVKEKGAAVTELDTEVAKALFDIEVSPSCDIKTELKDVYISGAKDVEVGKSGMAMVIHFPFRVWKTVKKIQGRLVRELEKKFNRKHVVLVANRTILDKNFRRKGLKVRPRSRTLTAVHDSILEDLVGPTEIVGKRTRISVDGSKLLKVMLDPKDKDKENIESKLTAFAAVYKRLTNKEGKGYLPKPSLSRAITPGYMAAVMSSPEVLCHLCSQYFRQYDKDKNGLLDCQEAVVLAKELGTALAVPMGSTEEVLRPSIARFSEEGRDALTLEEFCRWFPSVLGLEPLSPQHIEEIKSGTHNLAPAAVPQPSLRRTITPGYAAALASSPQTLQSFSKQFFKQYDANSNGVLEYSEVLSMTQDLAAGLGIVVDEEKLRARLDTETAAGEAALSLDAFCRWIPPLLAGGREPEQEVRSEQSQRSAGYLAALKSSPRVVFQLCQQYFKQYDHNGDSFLDDAELMALSKDLSESFDVPLSASPAELRESIAKFSDGSNCLTFSEFAHWFPSILGLNEKFAKEVGDMATEKAR</sequence>
<accession>A0AA36N8M5</accession>